<keyword evidence="2" id="KW-0732">Signal</keyword>
<dbReference type="Pfam" id="PF01105">
    <property type="entry name" value="EMP24_GP25L"/>
    <property type="match status" value="1"/>
</dbReference>
<evidence type="ECO:0000313" key="5">
    <source>
        <dbReference type="Proteomes" id="UP001303046"/>
    </source>
</evidence>
<feature type="domain" description="GOLD" evidence="3">
    <location>
        <begin position="30"/>
        <end position="205"/>
    </location>
</feature>
<feature type="chain" id="PRO_5046223433" description="GOLD domain-containing protein" evidence="2">
    <location>
        <begin position="20"/>
        <end position="213"/>
    </location>
</feature>
<feature type="signal peptide" evidence="2">
    <location>
        <begin position="1"/>
        <end position="19"/>
    </location>
</feature>
<proteinExistence type="predicted"/>
<evidence type="ECO:0000313" key="4">
    <source>
        <dbReference type="EMBL" id="KAK6731474.1"/>
    </source>
</evidence>
<evidence type="ECO:0000256" key="2">
    <source>
        <dbReference type="SAM" id="SignalP"/>
    </source>
</evidence>
<keyword evidence="1" id="KW-0472">Membrane</keyword>
<keyword evidence="1" id="KW-0812">Transmembrane</keyword>
<dbReference type="SMART" id="SM01190">
    <property type="entry name" value="EMP24_GP25L"/>
    <property type="match status" value="1"/>
</dbReference>
<reference evidence="4 5" key="1">
    <citation type="submission" date="2023-08" db="EMBL/GenBank/DDBJ databases">
        <title>A Necator americanus chromosomal reference genome.</title>
        <authorList>
            <person name="Ilik V."/>
            <person name="Petrzelkova K.J."/>
            <person name="Pardy F."/>
            <person name="Fuh T."/>
            <person name="Niatou-Singa F.S."/>
            <person name="Gouil Q."/>
            <person name="Baker L."/>
            <person name="Ritchie M.E."/>
            <person name="Jex A.R."/>
            <person name="Gazzola D."/>
            <person name="Li H."/>
            <person name="Toshio Fujiwara R."/>
            <person name="Zhan B."/>
            <person name="Aroian R.V."/>
            <person name="Pafco B."/>
            <person name="Schwarz E.M."/>
        </authorList>
    </citation>
    <scope>NUCLEOTIDE SEQUENCE [LARGE SCALE GENOMIC DNA]</scope>
    <source>
        <strain evidence="4 5">Aroian</strain>
        <tissue evidence="4">Whole animal</tissue>
    </source>
</reference>
<sequence>MRIFFLVLIFHSYIFTKQSLLNDRAYVSRLLTMELDSRMTCLYETLEKGMILILDYSPMLGTNPIALRLTSPSGQFSDWAEGDDDVYMNHNVSENGDYEICLTTRRPLKVVLSIHFYEPDAMKKSMDNYFKANQIEDHLETAADTIVERVQSISRSIRTYNKASVRDEAMQLSNSYYIKTYVLIFCFTNILVAVTQVAIIHRMFYVDPKRLRV</sequence>
<feature type="transmembrane region" description="Helical" evidence="1">
    <location>
        <begin position="181"/>
        <end position="205"/>
    </location>
</feature>
<evidence type="ECO:0000256" key="1">
    <source>
        <dbReference type="SAM" id="Phobius"/>
    </source>
</evidence>
<dbReference type="Proteomes" id="UP001303046">
    <property type="component" value="Unassembled WGS sequence"/>
</dbReference>
<keyword evidence="5" id="KW-1185">Reference proteome</keyword>
<keyword evidence="1" id="KW-1133">Transmembrane helix</keyword>
<name>A0ABR1C1F8_NECAM</name>
<gene>
    <name evidence="4" type="primary">Necator_chrI.g3880</name>
    <name evidence="4" type="ORF">RB195_007751</name>
</gene>
<evidence type="ECO:0000259" key="3">
    <source>
        <dbReference type="SMART" id="SM01190"/>
    </source>
</evidence>
<protein>
    <recommendedName>
        <fullName evidence="3">GOLD domain-containing protein</fullName>
    </recommendedName>
</protein>
<dbReference type="EMBL" id="JAVFWL010000001">
    <property type="protein sequence ID" value="KAK6731474.1"/>
    <property type="molecule type" value="Genomic_DNA"/>
</dbReference>
<organism evidence="4 5">
    <name type="scientific">Necator americanus</name>
    <name type="common">Human hookworm</name>
    <dbReference type="NCBI Taxonomy" id="51031"/>
    <lineage>
        <taxon>Eukaryota</taxon>
        <taxon>Metazoa</taxon>
        <taxon>Ecdysozoa</taxon>
        <taxon>Nematoda</taxon>
        <taxon>Chromadorea</taxon>
        <taxon>Rhabditida</taxon>
        <taxon>Rhabditina</taxon>
        <taxon>Rhabditomorpha</taxon>
        <taxon>Strongyloidea</taxon>
        <taxon>Ancylostomatidae</taxon>
        <taxon>Bunostominae</taxon>
        <taxon>Necator</taxon>
    </lineage>
</organism>
<accession>A0ABR1C1F8</accession>
<comment type="caution">
    <text evidence="4">The sequence shown here is derived from an EMBL/GenBank/DDBJ whole genome shotgun (WGS) entry which is preliminary data.</text>
</comment>
<dbReference type="InterPro" id="IPR009038">
    <property type="entry name" value="GOLD_dom"/>
</dbReference>